<reference evidence="4 5" key="1">
    <citation type="submission" date="2022-07" db="EMBL/GenBank/DDBJ databases">
        <title>Novel species in genus Aeromicrobium.</title>
        <authorList>
            <person name="Ye L."/>
        </authorList>
    </citation>
    <scope>NUCLEOTIDE SEQUENCE [LARGE SCALE GENOMIC DNA]</scope>
    <source>
        <strain evidence="5">zg-Y50</strain>
    </source>
</reference>
<sequence length="247" mass="25228">MVPVPPETRAQVARQRLAELAATFDASLPEEPDEPGAGRRRKPEPVRRRLRPVHVRFAGVTAGLAAVLIVWWLLAGRPQEVAVPPASTVDVAGAAASATVSDELVVDVAGKVRRPGIVTLPPGSRVHEAIAAAGGLRGRVDTTALNLARVLNDGEQVVVGAAPAPAAGAPGTGSGSSPAPGGPAGQVNLNTADLVALDTLPGVGPVTAEAIVAWRDENGPFRSVDDLLDVKGIGEATLAELRDRVTV</sequence>
<dbReference type="InterPro" id="IPR019554">
    <property type="entry name" value="Soluble_ligand-bd"/>
</dbReference>
<dbReference type="Pfam" id="PF10531">
    <property type="entry name" value="SLBB"/>
    <property type="match status" value="1"/>
</dbReference>
<dbReference type="EMBL" id="CP101990">
    <property type="protein sequence ID" value="UUI69434.1"/>
    <property type="molecule type" value="Genomic_DNA"/>
</dbReference>
<dbReference type="Gene3D" id="3.10.560.10">
    <property type="entry name" value="Outer membrane lipoprotein wza domain like"/>
    <property type="match status" value="1"/>
</dbReference>
<organism evidence="4 5">
    <name type="scientific">Aeromicrobium duanguangcaii</name>
    <dbReference type="NCBI Taxonomy" id="2968086"/>
    <lineage>
        <taxon>Bacteria</taxon>
        <taxon>Bacillati</taxon>
        <taxon>Actinomycetota</taxon>
        <taxon>Actinomycetes</taxon>
        <taxon>Propionibacteriales</taxon>
        <taxon>Nocardioidaceae</taxon>
        <taxon>Aeromicrobium</taxon>
    </lineage>
</organism>
<dbReference type="SMART" id="SM00278">
    <property type="entry name" value="HhH1"/>
    <property type="match status" value="2"/>
</dbReference>
<keyword evidence="2" id="KW-1133">Transmembrane helix</keyword>
<dbReference type="InterPro" id="IPR010994">
    <property type="entry name" value="RuvA_2-like"/>
</dbReference>
<evidence type="ECO:0000313" key="4">
    <source>
        <dbReference type="EMBL" id="UUI69434.1"/>
    </source>
</evidence>
<dbReference type="InterPro" id="IPR004509">
    <property type="entry name" value="Competence_ComEA_HhH"/>
</dbReference>
<feature type="domain" description="Helix-hairpin-helix DNA-binding motif class 1" evidence="3">
    <location>
        <begin position="225"/>
        <end position="244"/>
    </location>
</feature>
<dbReference type="SUPFAM" id="SSF47781">
    <property type="entry name" value="RuvA domain 2-like"/>
    <property type="match status" value="1"/>
</dbReference>
<dbReference type="Pfam" id="PF12836">
    <property type="entry name" value="HHH_3"/>
    <property type="match status" value="1"/>
</dbReference>
<dbReference type="Gene3D" id="1.10.150.320">
    <property type="entry name" value="Photosystem II 12 kDa extrinsic protein"/>
    <property type="match status" value="1"/>
</dbReference>
<gene>
    <name evidence="4" type="ORF">NP095_04845</name>
</gene>
<feature type="region of interest" description="Disordered" evidence="1">
    <location>
        <begin position="163"/>
        <end position="187"/>
    </location>
</feature>
<evidence type="ECO:0000256" key="2">
    <source>
        <dbReference type="SAM" id="Phobius"/>
    </source>
</evidence>
<dbReference type="InterPro" id="IPR003583">
    <property type="entry name" value="Hlx-hairpin-Hlx_DNA-bd_motif"/>
</dbReference>
<dbReference type="Proteomes" id="UP001315860">
    <property type="component" value="Chromosome"/>
</dbReference>
<dbReference type="InterPro" id="IPR051675">
    <property type="entry name" value="Endo/Exo/Phosphatase_dom_1"/>
</dbReference>
<evidence type="ECO:0000259" key="3">
    <source>
        <dbReference type="SMART" id="SM00278"/>
    </source>
</evidence>
<keyword evidence="2" id="KW-0812">Transmembrane</keyword>
<feature type="region of interest" description="Disordered" evidence="1">
    <location>
        <begin position="23"/>
        <end position="45"/>
    </location>
</feature>
<feature type="compositionally biased region" description="Low complexity" evidence="1">
    <location>
        <begin position="163"/>
        <end position="179"/>
    </location>
</feature>
<evidence type="ECO:0000313" key="5">
    <source>
        <dbReference type="Proteomes" id="UP001315860"/>
    </source>
</evidence>
<dbReference type="NCBIfam" id="TIGR00426">
    <property type="entry name" value="competence protein ComEA helix-hairpin-helix repeat region"/>
    <property type="match status" value="1"/>
</dbReference>
<proteinExistence type="predicted"/>
<keyword evidence="2" id="KW-0472">Membrane</keyword>
<dbReference type="PANTHER" id="PTHR21180">
    <property type="entry name" value="ENDONUCLEASE/EXONUCLEASE/PHOSPHATASE FAMILY DOMAIN-CONTAINING PROTEIN 1"/>
    <property type="match status" value="1"/>
</dbReference>
<dbReference type="PANTHER" id="PTHR21180:SF32">
    <property type="entry name" value="ENDONUCLEASE_EXONUCLEASE_PHOSPHATASE FAMILY DOMAIN-CONTAINING PROTEIN 1"/>
    <property type="match status" value="1"/>
</dbReference>
<feature type="domain" description="Helix-hairpin-helix DNA-binding motif class 1" evidence="3">
    <location>
        <begin position="195"/>
        <end position="214"/>
    </location>
</feature>
<name>A0ABY5KGK0_9ACTN</name>
<accession>A0ABY5KGK0</accession>
<evidence type="ECO:0000256" key="1">
    <source>
        <dbReference type="SAM" id="MobiDB-lite"/>
    </source>
</evidence>
<keyword evidence="5" id="KW-1185">Reference proteome</keyword>
<protein>
    <submittedName>
        <fullName evidence="4">Helix-hairpin-helix domain-containing protein</fullName>
    </submittedName>
</protein>
<dbReference type="RefSeq" id="WP_232417110.1">
    <property type="nucleotide sequence ID" value="NZ_CP101990.1"/>
</dbReference>
<feature type="transmembrane region" description="Helical" evidence="2">
    <location>
        <begin position="55"/>
        <end position="74"/>
    </location>
</feature>